<evidence type="ECO:0000256" key="6">
    <source>
        <dbReference type="ARBA" id="ARBA00022989"/>
    </source>
</evidence>
<dbReference type="Pfam" id="PF00535">
    <property type="entry name" value="Glycos_transf_2"/>
    <property type="match status" value="1"/>
</dbReference>
<evidence type="ECO:0000259" key="10">
    <source>
        <dbReference type="Pfam" id="PF00535"/>
    </source>
</evidence>
<evidence type="ECO:0000313" key="11">
    <source>
        <dbReference type="EMBL" id="OUN42065.1"/>
    </source>
</evidence>
<feature type="transmembrane region" description="Helical" evidence="9">
    <location>
        <begin position="271"/>
        <end position="296"/>
    </location>
</feature>
<evidence type="ECO:0000256" key="8">
    <source>
        <dbReference type="SAM" id="MobiDB-lite"/>
    </source>
</evidence>
<dbReference type="InterPro" id="IPR029044">
    <property type="entry name" value="Nucleotide-diphossugar_trans"/>
</dbReference>
<feature type="region of interest" description="Disordered" evidence="8">
    <location>
        <begin position="316"/>
        <end position="341"/>
    </location>
</feature>
<comment type="caution">
    <text evidence="11">The sequence shown here is derived from an EMBL/GenBank/DDBJ whole genome shotgun (WGS) entry which is preliminary data.</text>
</comment>
<evidence type="ECO:0000313" key="12">
    <source>
        <dbReference type="Proteomes" id="UP000196560"/>
    </source>
</evidence>
<evidence type="ECO:0000256" key="7">
    <source>
        <dbReference type="ARBA" id="ARBA00023136"/>
    </source>
</evidence>
<reference evidence="12" key="1">
    <citation type="submission" date="2017-04" db="EMBL/GenBank/DDBJ databases">
        <title>Function of individual gut microbiota members based on whole genome sequencing of pure cultures obtained from chicken caecum.</title>
        <authorList>
            <person name="Medvecky M."/>
            <person name="Cejkova D."/>
            <person name="Polansky O."/>
            <person name="Karasova D."/>
            <person name="Kubasova T."/>
            <person name="Cizek A."/>
            <person name="Rychlik I."/>
        </authorList>
    </citation>
    <scope>NUCLEOTIDE SEQUENCE [LARGE SCALE GENOMIC DNA]</scope>
    <source>
        <strain evidence="12">An70</strain>
    </source>
</reference>
<evidence type="ECO:0000256" key="1">
    <source>
        <dbReference type="ARBA" id="ARBA00004141"/>
    </source>
</evidence>
<dbReference type="RefSeq" id="WP_087186739.1">
    <property type="nucleotide sequence ID" value="NZ_NFHO01000009.1"/>
</dbReference>
<keyword evidence="3" id="KW-0328">Glycosyltransferase</keyword>
<comment type="similarity">
    <text evidence="2">Belongs to the glycosyltransferase 2 family.</text>
</comment>
<name>A0A1Y3U1J4_9ACTN</name>
<dbReference type="GO" id="GO:0016757">
    <property type="term" value="F:glycosyltransferase activity"/>
    <property type="evidence" value="ECO:0007669"/>
    <property type="project" value="UniProtKB-KW"/>
</dbReference>
<evidence type="ECO:0000256" key="3">
    <source>
        <dbReference type="ARBA" id="ARBA00022676"/>
    </source>
</evidence>
<keyword evidence="4 11" id="KW-0808">Transferase</keyword>
<keyword evidence="6 9" id="KW-1133">Transmembrane helix</keyword>
<dbReference type="CDD" id="cd04187">
    <property type="entry name" value="DPM1_like_bac"/>
    <property type="match status" value="1"/>
</dbReference>
<dbReference type="PANTHER" id="PTHR48090:SF1">
    <property type="entry name" value="PROPHAGE BACTOPRENOL GLUCOSYL TRANSFERASE HOMOLOG"/>
    <property type="match status" value="1"/>
</dbReference>
<comment type="subcellular location">
    <subcellularLocation>
        <location evidence="1">Membrane</location>
        <topology evidence="1">Multi-pass membrane protein</topology>
    </subcellularLocation>
</comment>
<feature type="domain" description="Glycosyltransferase 2-like" evidence="10">
    <location>
        <begin position="9"/>
        <end position="172"/>
    </location>
</feature>
<keyword evidence="5 9" id="KW-0812">Transmembrane</keyword>
<dbReference type="STRING" id="1118060.GCA_000311845_00561"/>
<organism evidence="11 12">
    <name type="scientific">Enorma massiliensis</name>
    <dbReference type="NCBI Taxonomy" id="1472761"/>
    <lineage>
        <taxon>Bacteria</taxon>
        <taxon>Bacillati</taxon>
        <taxon>Actinomycetota</taxon>
        <taxon>Coriobacteriia</taxon>
        <taxon>Coriobacteriales</taxon>
        <taxon>Coriobacteriaceae</taxon>
        <taxon>Enorma</taxon>
    </lineage>
</organism>
<feature type="transmembrane region" description="Helical" evidence="9">
    <location>
        <begin position="239"/>
        <end position="259"/>
    </location>
</feature>
<dbReference type="InterPro" id="IPR001173">
    <property type="entry name" value="Glyco_trans_2-like"/>
</dbReference>
<evidence type="ECO:0000256" key="5">
    <source>
        <dbReference type="ARBA" id="ARBA00022692"/>
    </source>
</evidence>
<evidence type="ECO:0000256" key="9">
    <source>
        <dbReference type="SAM" id="Phobius"/>
    </source>
</evidence>
<gene>
    <name evidence="11" type="ORF">B5G21_07960</name>
</gene>
<dbReference type="SUPFAM" id="SSF53448">
    <property type="entry name" value="Nucleotide-diphospho-sugar transferases"/>
    <property type="match status" value="1"/>
</dbReference>
<dbReference type="PANTHER" id="PTHR48090">
    <property type="entry name" value="UNDECAPRENYL-PHOSPHATE 4-DEOXY-4-FORMAMIDO-L-ARABINOSE TRANSFERASE-RELATED"/>
    <property type="match status" value="1"/>
</dbReference>
<dbReference type="InterPro" id="IPR050256">
    <property type="entry name" value="Glycosyltransferase_2"/>
</dbReference>
<dbReference type="eggNOG" id="COG0463">
    <property type="taxonomic scope" value="Bacteria"/>
</dbReference>
<evidence type="ECO:0000256" key="2">
    <source>
        <dbReference type="ARBA" id="ARBA00006739"/>
    </source>
</evidence>
<keyword evidence="7 9" id="KW-0472">Membrane</keyword>
<dbReference type="GO" id="GO:0005886">
    <property type="term" value="C:plasma membrane"/>
    <property type="evidence" value="ECO:0007669"/>
    <property type="project" value="TreeGrafter"/>
</dbReference>
<keyword evidence="12" id="KW-1185">Reference proteome</keyword>
<accession>A0A1Y3U1J4</accession>
<dbReference type="AlphaFoldDB" id="A0A1Y3U1J4"/>
<dbReference type="Gene3D" id="3.90.550.10">
    <property type="entry name" value="Spore Coat Polysaccharide Biosynthesis Protein SpsA, Chain A"/>
    <property type="match status" value="1"/>
</dbReference>
<protein>
    <submittedName>
        <fullName evidence="11">Glycosyltransferase</fullName>
    </submittedName>
</protein>
<dbReference type="EMBL" id="NFHO01000009">
    <property type="protein sequence ID" value="OUN42065.1"/>
    <property type="molecule type" value="Genomic_DNA"/>
</dbReference>
<sequence>MRTKPTLAIVVPCFNEEEVLPYTLPRFLAKLGELIRNNQVAEDSFLMLADDGSSDSTWDIICTLARHNSRVRGIRQSRNRGHQNTVLAGLMEVKDCCDASISIDCDGQDDVDAMDEMISRYREGFDVVYGVRGNRRTDAWFKRTTARAFYRLLGWLGAEVVYDHADYRLLSAPVMKELSGFREVNIYLRGMVPLVGFKSCEVVYERSKRIAGRSRYPLMKMMGLALDGVTSLSIKPIRLVMALGVVISVASFFGIVWAVANVVMGWAVSGWASTISVICLLGGVQLICLGVIGEYVGKTYLETKARPRYIISERTSFEGDGSSRPAQVAPTDAEESERGDV</sequence>
<evidence type="ECO:0000256" key="4">
    <source>
        <dbReference type="ARBA" id="ARBA00022679"/>
    </source>
</evidence>
<dbReference type="Proteomes" id="UP000196560">
    <property type="component" value="Unassembled WGS sequence"/>
</dbReference>
<proteinExistence type="inferred from homology"/>